<dbReference type="GO" id="GO:0015035">
    <property type="term" value="F:protein-disulfide reductase activity"/>
    <property type="evidence" value="ECO:0007669"/>
    <property type="project" value="InterPro"/>
</dbReference>
<evidence type="ECO:0000256" key="10">
    <source>
        <dbReference type="ARBA" id="ARBA00022982"/>
    </source>
</evidence>
<evidence type="ECO:0000256" key="16">
    <source>
        <dbReference type="PIRSR" id="PIRSR017205-1"/>
    </source>
</evidence>
<dbReference type="InterPro" id="IPR037192">
    <property type="entry name" value="ERO1-like_sf"/>
</dbReference>
<feature type="binding site" evidence="17">
    <location>
        <position position="136"/>
    </location>
    <ligand>
        <name>FAD</name>
        <dbReference type="ChEBI" id="CHEBI:57692"/>
    </ligand>
</feature>
<keyword evidence="11" id="KW-0560">Oxidoreductase</keyword>
<feature type="disulfide bond" description="Redox-active" evidence="18">
    <location>
        <begin position="51"/>
        <end position="56"/>
    </location>
</feature>
<dbReference type="OrthoDB" id="269384at2759"/>
<comment type="subunit">
    <text evidence="4">May function both as a monomer and a homodimer.</text>
</comment>
<dbReference type="EMBL" id="ML014119">
    <property type="protein sequence ID" value="RKP03676.1"/>
    <property type="molecule type" value="Genomic_DNA"/>
</dbReference>
<keyword evidence="20" id="KW-1185">Reference proteome</keyword>
<feature type="non-terminal residue" evidence="19">
    <location>
        <position position="1"/>
    </location>
</feature>
<feature type="binding site" evidence="17">
    <location>
        <position position="123"/>
    </location>
    <ligand>
        <name>FAD</name>
        <dbReference type="ChEBI" id="CHEBI:57692"/>
    </ligand>
</feature>
<evidence type="ECO:0000256" key="11">
    <source>
        <dbReference type="ARBA" id="ARBA00023002"/>
    </source>
</evidence>
<keyword evidence="15" id="KW-0676">Redox-active center</keyword>
<accession>A0A4P9XDS0</accession>
<evidence type="ECO:0000256" key="8">
    <source>
        <dbReference type="ARBA" id="ARBA00022824"/>
    </source>
</evidence>
<comment type="similarity">
    <text evidence="3">Belongs to the EROs family.</text>
</comment>
<evidence type="ECO:0000256" key="12">
    <source>
        <dbReference type="ARBA" id="ARBA00023136"/>
    </source>
</evidence>
<dbReference type="GO" id="GO:0034975">
    <property type="term" value="P:protein folding in endoplasmic reticulum"/>
    <property type="evidence" value="ECO:0007669"/>
    <property type="project" value="InterPro"/>
</dbReference>
<keyword evidence="5" id="KW-0813">Transport</keyword>
<evidence type="ECO:0000256" key="7">
    <source>
        <dbReference type="ARBA" id="ARBA00022729"/>
    </source>
</evidence>
<evidence type="ECO:0000256" key="4">
    <source>
        <dbReference type="ARBA" id="ARBA00011802"/>
    </source>
</evidence>
<comment type="cofactor">
    <cofactor evidence="1 17">
        <name>FAD</name>
        <dbReference type="ChEBI" id="CHEBI:57692"/>
    </cofactor>
</comment>
<evidence type="ECO:0000256" key="6">
    <source>
        <dbReference type="ARBA" id="ARBA00022630"/>
    </source>
</evidence>
<comment type="subcellular location">
    <subcellularLocation>
        <location evidence="2">Endoplasmic reticulum membrane</location>
        <topology evidence="2">Peripheral membrane protein</topology>
        <orientation evidence="2">Lumenal side</orientation>
    </subcellularLocation>
</comment>
<feature type="active site" evidence="16">
    <location>
        <position position="333"/>
    </location>
</feature>
<evidence type="ECO:0008006" key="21">
    <source>
        <dbReference type="Google" id="ProtNLM"/>
    </source>
</evidence>
<name>A0A4P9XDS0_9FUNG</name>
<evidence type="ECO:0000313" key="20">
    <source>
        <dbReference type="Proteomes" id="UP000274922"/>
    </source>
</evidence>
<sequence>IDAATCNVDAINEVNNRLQPTLDDLLQTTFFRYFKVKLDRECPFWDEHMLCTQRDCSVEPAPDGEIPKALVNRLSAVDFSLSNQALRAPDASCDDFGPHDYCLVESRGEREGVYVNLLKNVERYTGYQGPSAERVWNAIYDENCFHFLGTPETSPANPSLSTLAGATSDLSSACLEKRVFYRLVSGMHASISTHLCHQMLNTTSGEWYFDRACYASRVADFPERVTNIRFTYLLLLRAVEKIAPMLTRGTFVTGDMDDKPQVERLMRAVLDTTRQCPATFDERLMFVADARSGFQMAQAQATAAAAASTSAEEFKAHFRNISQIMDCVGCEKCRLWGKLQVMGLGTALKILFEFQEEAPNGGGNAADPDAVPEHMALTRSEIVALFNTLGRFSSSLRVGHQYRQEMAKQAACDVA</sequence>
<dbReference type="GO" id="GO:0071949">
    <property type="term" value="F:FAD binding"/>
    <property type="evidence" value="ECO:0007669"/>
    <property type="project" value="InterPro"/>
</dbReference>
<dbReference type="GO" id="GO:0005789">
    <property type="term" value="C:endoplasmic reticulum membrane"/>
    <property type="evidence" value="ECO:0007669"/>
    <property type="project" value="UniProtKB-SubCell"/>
</dbReference>
<dbReference type="PANTHER" id="PTHR12613:SF0">
    <property type="entry name" value="ERO1-LIKE PROTEIN"/>
    <property type="match status" value="1"/>
</dbReference>
<evidence type="ECO:0000313" key="19">
    <source>
        <dbReference type="EMBL" id="RKP03676.1"/>
    </source>
</evidence>
<feature type="binding site" evidence="17">
    <location>
        <position position="125"/>
    </location>
    <ligand>
        <name>FAD</name>
        <dbReference type="ChEBI" id="CHEBI:57692"/>
    </ligand>
</feature>
<evidence type="ECO:0000256" key="9">
    <source>
        <dbReference type="ARBA" id="ARBA00022827"/>
    </source>
</evidence>
<keyword evidence="6" id="KW-0285">Flavoprotein</keyword>
<dbReference type="SUPFAM" id="SSF110019">
    <property type="entry name" value="ERO1-like"/>
    <property type="match status" value="1"/>
</dbReference>
<dbReference type="PANTHER" id="PTHR12613">
    <property type="entry name" value="ERO1-RELATED"/>
    <property type="match status" value="1"/>
</dbReference>
<keyword evidence="10" id="KW-0249">Electron transport</keyword>
<feature type="disulfide bond" description="Redox-active" evidence="18">
    <location>
        <begin position="330"/>
        <end position="333"/>
    </location>
</feature>
<evidence type="ECO:0000256" key="15">
    <source>
        <dbReference type="ARBA" id="ARBA00023284"/>
    </source>
</evidence>
<gene>
    <name evidence="19" type="ORF">CXG81DRAFT_83</name>
</gene>
<keyword evidence="14" id="KW-0325">Glycoprotein</keyword>
<dbReference type="GO" id="GO:0016972">
    <property type="term" value="F:thiol oxidase activity"/>
    <property type="evidence" value="ECO:0007669"/>
    <property type="project" value="InterPro"/>
</dbReference>
<dbReference type="Pfam" id="PF04137">
    <property type="entry name" value="ERO1"/>
    <property type="match status" value="1"/>
</dbReference>
<keyword evidence="13 18" id="KW-1015">Disulfide bond</keyword>
<organism evidence="19 20">
    <name type="scientific">Caulochytrium protostelioides</name>
    <dbReference type="NCBI Taxonomy" id="1555241"/>
    <lineage>
        <taxon>Eukaryota</taxon>
        <taxon>Fungi</taxon>
        <taxon>Fungi incertae sedis</taxon>
        <taxon>Chytridiomycota</taxon>
        <taxon>Chytridiomycota incertae sedis</taxon>
        <taxon>Chytridiomycetes</taxon>
        <taxon>Caulochytriales</taxon>
        <taxon>Caulochytriaceae</taxon>
        <taxon>Caulochytrium</taxon>
    </lineage>
</organism>
<keyword evidence="7" id="KW-0732">Signal</keyword>
<dbReference type="Proteomes" id="UP000274922">
    <property type="component" value="Unassembled WGS sequence"/>
</dbReference>
<evidence type="ECO:0000256" key="18">
    <source>
        <dbReference type="PIRSR" id="PIRSR017205-3"/>
    </source>
</evidence>
<feature type="binding site" evidence="17">
    <location>
        <position position="188"/>
    </location>
    <ligand>
        <name>FAD</name>
        <dbReference type="ChEBI" id="CHEBI:57692"/>
    </ligand>
</feature>
<keyword evidence="9 17" id="KW-0274">FAD</keyword>
<keyword evidence="12" id="KW-0472">Membrane</keyword>
<dbReference type="AlphaFoldDB" id="A0A4P9XDS0"/>
<evidence type="ECO:0000256" key="14">
    <source>
        <dbReference type="ARBA" id="ARBA00023180"/>
    </source>
</evidence>
<evidence type="ECO:0000256" key="13">
    <source>
        <dbReference type="ARBA" id="ARBA00023157"/>
    </source>
</evidence>
<evidence type="ECO:0000256" key="17">
    <source>
        <dbReference type="PIRSR" id="PIRSR017205-2"/>
    </source>
</evidence>
<evidence type="ECO:0000256" key="5">
    <source>
        <dbReference type="ARBA" id="ARBA00022448"/>
    </source>
</evidence>
<feature type="binding site" evidence="17">
    <location>
        <position position="217"/>
    </location>
    <ligand>
        <name>FAD</name>
        <dbReference type="ChEBI" id="CHEBI:57692"/>
    </ligand>
</feature>
<evidence type="ECO:0000256" key="3">
    <source>
        <dbReference type="ARBA" id="ARBA00008277"/>
    </source>
</evidence>
<evidence type="ECO:0000256" key="2">
    <source>
        <dbReference type="ARBA" id="ARBA00004367"/>
    </source>
</evidence>
<proteinExistence type="inferred from homology"/>
<feature type="binding site" evidence="17">
    <location>
        <position position="185"/>
    </location>
    <ligand>
        <name>FAD</name>
        <dbReference type="ChEBI" id="CHEBI:57692"/>
    </ligand>
</feature>
<keyword evidence="8" id="KW-0256">Endoplasmic reticulum</keyword>
<dbReference type="STRING" id="1555241.A0A4P9XDS0"/>
<protein>
    <recommendedName>
        <fullName evidence="21">Endoplasmic reticulum oxidoreductin 1</fullName>
    </recommendedName>
</protein>
<reference evidence="20" key="1">
    <citation type="journal article" date="2018" name="Nat. Microbiol.">
        <title>Leveraging single-cell genomics to expand the fungal tree of life.</title>
        <authorList>
            <person name="Ahrendt S.R."/>
            <person name="Quandt C.A."/>
            <person name="Ciobanu D."/>
            <person name="Clum A."/>
            <person name="Salamov A."/>
            <person name="Andreopoulos B."/>
            <person name="Cheng J.F."/>
            <person name="Woyke T."/>
            <person name="Pelin A."/>
            <person name="Henrissat B."/>
            <person name="Reynolds N.K."/>
            <person name="Benny G.L."/>
            <person name="Smith M.E."/>
            <person name="James T.Y."/>
            <person name="Grigoriev I.V."/>
        </authorList>
    </citation>
    <scope>NUCLEOTIDE SEQUENCE [LARGE SCALE GENOMIC DNA]</scope>
    <source>
        <strain evidence="20">ATCC 52028</strain>
    </source>
</reference>
<dbReference type="PIRSF" id="PIRSF017205">
    <property type="entry name" value="ERO1"/>
    <property type="match status" value="1"/>
</dbReference>
<feature type="disulfide bond" evidence="18">
    <location>
        <begin position="93"/>
        <end position="102"/>
    </location>
</feature>
<feature type="active site" description="Nucleophile" evidence="16">
    <location>
        <position position="330"/>
    </location>
</feature>
<evidence type="ECO:0000256" key="1">
    <source>
        <dbReference type="ARBA" id="ARBA00001974"/>
    </source>
</evidence>
<feature type="non-terminal residue" evidence="19">
    <location>
        <position position="415"/>
    </location>
</feature>
<dbReference type="InterPro" id="IPR007266">
    <property type="entry name" value="Ero1"/>
</dbReference>